<reference evidence="2 3" key="1">
    <citation type="submission" date="2016-04" db="EMBL/GenBank/DDBJ databases">
        <title>Draft genome of Fonsecaea erecta CBS 125763.</title>
        <authorList>
            <person name="Weiss V.A."/>
            <person name="Vicente V.A."/>
            <person name="Raittz R.T."/>
            <person name="Moreno L.F."/>
            <person name="De Souza E.M."/>
            <person name="Pedrosa F.O."/>
            <person name="Steffens M.B."/>
            <person name="Faoro H."/>
            <person name="Tadra-Sfeir M.Z."/>
            <person name="Najafzadeh M.J."/>
            <person name="Felipe M.S."/>
            <person name="Teixeira M."/>
            <person name="Sun J."/>
            <person name="Xi L."/>
            <person name="Gomes R."/>
            <person name="De Azevedo C.M."/>
            <person name="Salgado C.G."/>
            <person name="Da Silva M.B."/>
            <person name="Nascimento M.F."/>
            <person name="Queiroz-Telles F."/>
            <person name="Attili D.S."/>
            <person name="Gorbushina A."/>
        </authorList>
    </citation>
    <scope>NUCLEOTIDE SEQUENCE [LARGE SCALE GENOMIC DNA]</scope>
    <source>
        <strain evidence="2 3">CBS 125763</strain>
    </source>
</reference>
<comment type="caution">
    <text evidence="2">The sequence shown here is derived from an EMBL/GenBank/DDBJ whole genome shotgun (WGS) entry which is preliminary data.</text>
</comment>
<sequence>MTTRAKPHSDQNYHDLPCPAHIAFAVAVVRSKPSQLSIEEYLEDLRRAIVTRSHNPSITILDFDAEMYWKSAYHKAEAERLKLAHELDQLRKERDALLPSEEVQLSTRQSTVGKRKRDAPMVRKTQPASLDLENDDRALEIESLDIPLTDRQSFLHGFISLRHSLRSSDPDQEALVNSIRAAAISVSRILQKRLSAPPKKSARQEGPAAKDLCVAFGNAYPSILQAMGFIQPQIGEDGARYYPAVPDLTKVFQAFLGRLHKLALDEYTRQEKDVKSKQRGSARVREVLGRRFAASNKQAIAEATEIVRTLVKMITELDVSRDAHCEMLEGCLCTILDRVGSSLSLLVFADLSGTSEKQPGLLAPRGLLDVAHLDAKSATGTANIEGPYLIWILRKGLEFLHANTKHMSRKSQLIFTPQQSDAKGVAQGKSLRRRIEETLQNTLLRGAFGDDDDAFYNSLRREADGEEEAELTKMVKQIKGKDCSPEWFIGEVWEHLGWDILSGRRDV</sequence>
<dbReference type="GeneID" id="30006459"/>
<gene>
    <name evidence="2" type="ORF">AYL99_02289</name>
</gene>
<evidence type="ECO:0000313" key="3">
    <source>
        <dbReference type="Proteomes" id="UP000078343"/>
    </source>
</evidence>
<proteinExistence type="predicted"/>
<dbReference type="OrthoDB" id="202825at2759"/>
<dbReference type="EMBL" id="LVYI01000002">
    <property type="protein sequence ID" value="OAP63062.1"/>
    <property type="molecule type" value="Genomic_DNA"/>
</dbReference>
<protein>
    <submittedName>
        <fullName evidence="2">Uncharacterized protein</fullName>
    </submittedName>
</protein>
<feature type="region of interest" description="Disordered" evidence="1">
    <location>
        <begin position="102"/>
        <end position="123"/>
    </location>
</feature>
<organism evidence="2 3">
    <name type="scientific">Fonsecaea erecta</name>
    <dbReference type="NCBI Taxonomy" id="1367422"/>
    <lineage>
        <taxon>Eukaryota</taxon>
        <taxon>Fungi</taxon>
        <taxon>Dikarya</taxon>
        <taxon>Ascomycota</taxon>
        <taxon>Pezizomycotina</taxon>
        <taxon>Eurotiomycetes</taxon>
        <taxon>Chaetothyriomycetidae</taxon>
        <taxon>Chaetothyriales</taxon>
        <taxon>Herpotrichiellaceae</taxon>
        <taxon>Fonsecaea</taxon>
    </lineage>
</organism>
<dbReference type="AlphaFoldDB" id="A0A178ZTG5"/>
<dbReference type="RefSeq" id="XP_018696429.1">
    <property type="nucleotide sequence ID" value="XM_018833805.1"/>
</dbReference>
<evidence type="ECO:0000313" key="2">
    <source>
        <dbReference type="EMBL" id="OAP63062.1"/>
    </source>
</evidence>
<evidence type="ECO:0000256" key="1">
    <source>
        <dbReference type="SAM" id="MobiDB-lite"/>
    </source>
</evidence>
<accession>A0A178ZTG5</accession>
<name>A0A178ZTG5_9EURO</name>
<keyword evidence="3" id="KW-1185">Reference proteome</keyword>
<dbReference type="Proteomes" id="UP000078343">
    <property type="component" value="Unassembled WGS sequence"/>
</dbReference>
<feature type="compositionally biased region" description="Polar residues" evidence="1">
    <location>
        <begin position="103"/>
        <end position="112"/>
    </location>
</feature>